<comment type="caution">
    <text evidence="2">The sequence shown here is derived from an EMBL/GenBank/DDBJ whole genome shotgun (WGS) entry which is preliminary data.</text>
</comment>
<organism evidence="2 3">
    <name type="scientific">Candidatus Proximibacter danicus</name>
    <dbReference type="NCBI Taxonomy" id="2954365"/>
    <lineage>
        <taxon>Bacteria</taxon>
        <taxon>Pseudomonadati</taxon>
        <taxon>Pseudomonadota</taxon>
        <taxon>Betaproteobacteria</taxon>
        <taxon>Candidatus Proximibacter</taxon>
    </lineage>
</organism>
<dbReference type="AlphaFoldDB" id="A0A9D7K1X1"/>
<name>A0A9D7K1X1_9PROT</name>
<keyword evidence="1" id="KW-0812">Transmembrane</keyword>
<dbReference type="Proteomes" id="UP000886689">
    <property type="component" value="Unassembled WGS sequence"/>
</dbReference>
<accession>A0A9D7K1X1</accession>
<keyword evidence="1" id="KW-0472">Membrane</keyword>
<proteinExistence type="predicted"/>
<gene>
    <name evidence="2" type="ORF">IPL58_06870</name>
</gene>
<feature type="transmembrane region" description="Helical" evidence="1">
    <location>
        <begin position="6"/>
        <end position="28"/>
    </location>
</feature>
<dbReference type="PROSITE" id="PS00409">
    <property type="entry name" value="PROKAR_NTER_METHYL"/>
    <property type="match status" value="1"/>
</dbReference>
<dbReference type="InterPro" id="IPR012902">
    <property type="entry name" value="N_methyl_site"/>
</dbReference>
<dbReference type="Gene3D" id="3.30.700.10">
    <property type="entry name" value="Glycoprotein, Type 4 Pilin"/>
    <property type="match status" value="1"/>
</dbReference>
<keyword evidence="1" id="KW-1133">Transmembrane helix</keyword>
<evidence type="ECO:0000313" key="2">
    <source>
        <dbReference type="EMBL" id="MBK8523854.1"/>
    </source>
</evidence>
<dbReference type="InterPro" id="IPR045584">
    <property type="entry name" value="Pilin-like"/>
</dbReference>
<sequence>MKNQQSGFTLVEIAIVLVIIGLLLGGVLKGQELINSAKVKNLIGDFRTISTFVYGYQDKFRALPGDDPNAATNLTNGVAATTHATGAASGTTRDGRINGAWNAPAAAANAGEESYLFWQHVRLGGFAAGDPTVGSANYAYRNADGGNVGITGDPVFTGAGGWAGSFFVCSAGIQGRYARQIDTTIDDGNTQTGSVRVLGVAGTGGELATSATFAALTSVNDSELYTVCTSY</sequence>
<protein>
    <submittedName>
        <fullName evidence="2">Prepilin-type N-terminal cleavage/methylation domain-containing protein</fullName>
    </submittedName>
</protein>
<dbReference type="NCBIfam" id="TIGR02532">
    <property type="entry name" value="IV_pilin_GFxxxE"/>
    <property type="match status" value="1"/>
</dbReference>
<dbReference type="EMBL" id="JADJUC010000005">
    <property type="protein sequence ID" value="MBK8523854.1"/>
    <property type="molecule type" value="Genomic_DNA"/>
</dbReference>
<evidence type="ECO:0000256" key="1">
    <source>
        <dbReference type="SAM" id="Phobius"/>
    </source>
</evidence>
<dbReference type="Pfam" id="PF07963">
    <property type="entry name" value="N_methyl"/>
    <property type="match status" value="1"/>
</dbReference>
<dbReference type="SUPFAM" id="SSF54523">
    <property type="entry name" value="Pili subunits"/>
    <property type="match status" value="1"/>
</dbReference>
<evidence type="ECO:0000313" key="3">
    <source>
        <dbReference type="Proteomes" id="UP000886689"/>
    </source>
</evidence>
<reference evidence="2" key="1">
    <citation type="submission" date="2020-10" db="EMBL/GenBank/DDBJ databases">
        <title>Connecting structure to function with the recovery of over 1000 high-quality activated sludge metagenome-assembled genomes encoding full-length rRNA genes using long-read sequencing.</title>
        <authorList>
            <person name="Singleton C.M."/>
            <person name="Petriglieri F."/>
            <person name="Kristensen J.M."/>
            <person name="Kirkegaard R.H."/>
            <person name="Michaelsen T.Y."/>
            <person name="Andersen M.H."/>
            <person name="Karst S.M."/>
            <person name="Dueholm M.S."/>
            <person name="Nielsen P.H."/>
            <person name="Albertsen M."/>
        </authorList>
    </citation>
    <scope>NUCLEOTIDE SEQUENCE</scope>
    <source>
        <strain evidence="2">Hirt_18-Q3-R61-65_BATAC.395</strain>
    </source>
</reference>